<evidence type="ECO:0000259" key="7">
    <source>
        <dbReference type="Pfam" id="PF01432"/>
    </source>
</evidence>
<dbReference type="EMBL" id="CABWKQ010000014">
    <property type="protein sequence ID" value="VWX35130.1"/>
    <property type="molecule type" value="Genomic_DNA"/>
</dbReference>
<evidence type="ECO:0000256" key="3">
    <source>
        <dbReference type="ARBA" id="ARBA00022801"/>
    </source>
</evidence>
<keyword evidence="2 6" id="KW-0479">Metal-binding</keyword>
<dbReference type="NCBIfam" id="TIGR02289">
    <property type="entry name" value="M3_not_pepF"/>
    <property type="match status" value="1"/>
</dbReference>
<dbReference type="GO" id="GO:0004222">
    <property type="term" value="F:metalloendopeptidase activity"/>
    <property type="evidence" value="ECO:0007669"/>
    <property type="project" value="InterPro"/>
</dbReference>
<keyword evidence="3 6" id="KW-0378">Hydrolase</keyword>
<evidence type="ECO:0000256" key="4">
    <source>
        <dbReference type="ARBA" id="ARBA00022833"/>
    </source>
</evidence>
<gene>
    <name evidence="8" type="ORF">EXIGUO9Y_210021</name>
</gene>
<dbReference type="RefSeq" id="WP_159173081.1">
    <property type="nucleotide sequence ID" value="NZ_LR732311.1"/>
</dbReference>
<comment type="similarity">
    <text evidence="6">Belongs to the peptidase M3 family.</text>
</comment>
<comment type="cofactor">
    <cofactor evidence="6">
        <name>Zn(2+)</name>
        <dbReference type="ChEBI" id="CHEBI:29105"/>
    </cofactor>
    <text evidence="6">Binds 1 zinc ion.</text>
</comment>
<keyword evidence="9" id="KW-1185">Reference proteome</keyword>
<dbReference type="GO" id="GO:0006508">
    <property type="term" value="P:proteolysis"/>
    <property type="evidence" value="ECO:0007669"/>
    <property type="project" value="UniProtKB-KW"/>
</dbReference>
<evidence type="ECO:0000256" key="6">
    <source>
        <dbReference type="RuleBase" id="RU003435"/>
    </source>
</evidence>
<dbReference type="InterPro" id="IPR001567">
    <property type="entry name" value="Pept_M3A_M3B_dom"/>
</dbReference>
<dbReference type="Pfam" id="PF01432">
    <property type="entry name" value="Peptidase_M3"/>
    <property type="match status" value="1"/>
</dbReference>
<name>A0A653I8R4_9BACL</name>
<sequence>MLPFSELTYVRPDLNVLETTMQNAISRLKEATQVEQANAAITEINTLRNQFETASQIVEIRHTIDTRDTFYETEQGFFDEAGPVYQGYVSSYYHVLTAHALREQLETTWGKQLFLLAEASLKTFSEAIIPKLQEENRLSSEYTKLMSSAEIEFDGKTLNLSQFGPYLQSPDRAVRKAASEARYGYLKEHGEAIDTIYDKLVHVRTEIATTLGFPSFVELGYARMLRVDYNQSMVEDYRQQILDTIVPIATSLKERQQRRIGVDSLYYYDEGFAFKSGNATPQGEEAFIIEGGKKMYREMSPETNEFFDYMIERGALDLTAKPGKAGGGYCTYIADEKLPFIFSNFNGTSGDIDVLTHEVGHAFQVYESRHFTTPEYGLPTYEACEIHSMSMEYFAYPWMEEFFGEETSKYKFSHLAGGVTFLPYGVAVDEFQHVIYSKPELTPAERRQAWRTIEKKYLPHRNYEENDYLDSGAWWHQQGHVFGSPFYYIDYTLAQVCAFQFYAWMEQDREAAWKSYLALCKAGGSESFLALVERAGLKSPFADGTVDEAVAPIKAYLEQADDLALDRV</sequence>
<accession>A0A653I8R4</accession>
<protein>
    <submittedName>
        <fullName evidence="8">Oligoendopeptidase F</fullName>
    </submittedName>
</protein>
<evidence type="ECO:0000256" key="2">
    <source>
        <dbReference type="ARBA" id="ARBA00022723"/>
    </source>
</evidence>
<evidence type="ECO:0000256" key="1">
    <source>
        <dbReference type="ARBA" id="ARBA00022670"/>
    </source>
</evidence>
<keyword evidence="1 6" id="KW-0645">Protease</keyword>
<dbReference type="AlphaFoldDB" id="A0A653I8R4"/>
<dbReference type="CDD" id="cd09606">
    <property type="entry name" value="M3B_PepF"/>
    <property type="match status" value="1"/>
</dbReference>
<evidence type="ECO:0000313" key="8">
    <source>
        <dbReference type="EMBL" id="VWX35130.1"/>
    </source>
</evidence>
<organism evidence="8 9">
    <name type="scientific">Exiguobacterium oxidotolerans</name>
    <dbReference type="NCBI Taxonomy" id="223958"/>
    <lineage>
        <taxon>Bacteria</taxon>
        <taxon>Bacillati</taxon>
        <taxon>Bacillota</taxon>
        <taxon>Bacilli</taxon>
        <taxon>Bacillales</taxon>
        <taxon>Bacillales Family XII. Incertae Sedis</taxon>
        <taxon>Exiguobacterium</taxon>
    </lineage>
</organism>
<reference evidence="8 9" key="1">
    <citation type="submission" date="2019-10" db="EMBL/GenBank/DDBJ databases">
        <authorList>
            <person name="Karimi E."/>
        </authorList>
    </citation>
    <scope>NUCLEOTIDE SEQUENCE [LARGE SCALE GENOMIC DNA]</scope>
    <source>
        <strain evidence="8">Exiguobacterium sp. 9Y</strain>
    </source>
</reference>
<dbReference type="PANTHER" id="PTHR11804:SF28">
    <property type="entry name" value="OLIGOENDOPEPTIDASE F"/>
    <property type="match status" value="1"/>
</dbReference>
<dbReference type="Gene3D" id="1.10.1370.30">
    <property type="match status" value="1"/>
</dbReference>
<feature type="domain" description="Peptidase M3A/M3B catalytic" evidence="7">
    <location>
        <begin position="310"/>
        <end position="546"/>
    </location>
</feature>
<proteinExistence type="inferred from homology"/>
<dbReference type="GO" id="GO:0046872">
    <property type="term" value="F:metal ion binding"/>
    <property type="evidence" value="ECO:0007669"/>
    <property type="project" value="UniProtKB-UniRule"/>
</dbReference>
<dbReference type="InterPro" id="IPR011976">
    <property type="entry name" value="Pept_M3B_oligopep-rel"/>
</dbReference>
<evidence type="ECO:0000313" key="9">
    <source>
        <dbReference type="Proteomes" id="UP000439752"/>
    </source>
</evidence>
<keyword evidence="5 6" id="KW-0482">Metalloprotease</keyword>
<dbReference type="SUPFAM" id="SSF55486">
    <property type="entry name" value="Metalloproteases ('zincins'), catalytic domain"/>
    <property type="match status" value="1"/>
</dbReference>
<dbReference type="PANTHER" id="PTHR11804">
    <property type="entry name" value="PROTEASE M3 THIMET OLIGOPEPTIDASE-RELATED"/>
    <property type="match status" value="1"/>
</dbReference>
<dbReference type="GO" id="GO:0006518">
    <property type="term" value="P:peptide metabolic process"/>
    <property type="evidence" value="ECO:0007669"/>
    <property type="project" value="TreeGrafter"/>
</dbReference>
<dbReference type="InterPro" id="IPR045090">
    <property type="entry name" value="Pept_M3A_M3B"/>
</dbReference>
<keyword evidence="4 6" id="KW-0862">Zinc</keyword>
<evidence type="ECO:0000256" key="5">
    <source>
        <dbReference type="ARBA" id="ARBA00023049"/>
    </source>
</evidence>
<dbReference type="Proteomes" id="UP000439752">
    <property type="component" value="Unassembled WGS sequence"/>
</dbReference>